<evidence type="ECO:0000256" key="3">
    <source>
        <dbReference type="ARBA" id="ARBA00022741"/>
    </source>
</evidence>
<dbReference type="PROSITE" id="PS00486">
    <property type="entry name" value="DNA_MISMATCH_REPAIR_2"/>
    <property type="match status" value="1"/>
</dbReference>
<dbReference type="Pfam" id="PF00488">
    <property type="entry name" value="MutS_V"/>
    <property type="match status" value="1"/>
</dbReference>
<sequence length="889" mass="100600">MSTTKDKGLTPMMRQFFSLKAKHPDALMLFRCGDFYETYCDDAIEASRILGITLTKRNNGASVGSEMAGFPHHALDTYLPKLIRAGKRVAICDQLEDPKKKREAIKGKKGLTEMDKMVKRGITELVTPGVAMSDNVLNYKENNFLAAVHFGKTSCGVSFLDISTGEFLTGQGSYDYVEKLLGNFSPKEVLYDRDRKADFERYFGTRYCVFELDDWVFTDQSARQKLLKHFGTKNLKGFGVDYLKDGVIAAGAIMQYLEITQHTHINHITSLKRLEEEKYVRLDKFTIRSLELLQPMQDDGTSLLGVIDRTVTPMGGRLLRRWMVFPLKDVRQIADRQDVVDYFFKQPDFRHLVDEQLHRVGDLERIISKVAVGRVSPREVVQLKHALMAVQPIKTACLYAENASLRRLGEQLNLCESLRDRIEKEIQPDPPLLVNKGNVIAHGYSQELDDLRSISRNGKDYLLHIQQDESEKTGITSLKVGFNNVFGYYLEVRNTFKDKVPETWIRKQTLAQAERYITPELKEYEEKILGADEKILDLEVRLYSELIVAMQEFIPQIQINANLLAHIDCLLGFAKVSEDNLYVRPEVDEGDVIDILQGRHPVIETQMPLGERYVPNDVYLDTEKQQVMMITGPNMAGKSALLRQTALIVLLAQIGCFVPAERAKIGLVDKIFTRVGASDNLSLGESTFMVEMTEAADILNNVSPRSLVLFDELGRGTSTYDGISIAWAIVEYLHEHPKARARTLFATHYHELNEMEKNFPRIKNYNVSVKEVDGKVIFLRKLVRGGSEHSFGIHVAEIAGMPRSIVKRSQVILKQLEADNASVGSAGKPNTERLADSREGMQMSIFQLDDPVLSQVRDEILGLDINNLTPVEALNKLNEIKKIVTGKSQ</sequence>
<dbReference type="SMART" id="SM00534">
    <property type="entry name" value="MUTSac"/>
    <property type="match status" value="1"/>
</dbReference>
<feature type="binding site" evidence="9">
    <location>
        <begin position="632"/>
        <end position="639"/>
    </location>
    <ligand>
        <name>ATP</name>
        <dbReference type="ChEBI" id="CHEBI:30616"/>
    </ligand>
</feature>
<dbReference type="InterPro" id="IPR007695">
    <property type="entry name" value="DNA_mismatch_repair_MutS-lik_N"/>
</dbReference>
<evidence type="ECO:0000256" key="1">
    <source>
        <dbReference type="ARBA" id="ARBA00006271"/>
    </source>
</evidence>
<dbReference type="NCBIfam" id="TIGR01070">
    <property type="entry name" value="mutS1"/>
    <property type="match status" value="1"/>
</dbReference>
<comment type="similarity">
    <text evidence="1 9 10">Belongs to the DNA mismatch repair MutS family.</text>
</comment>
<dbReference type="InterPro" id="IPR017261">
    <property type="entry name" value="DNA_mismatch_repair_MutS/MSH"/>
</dbReference>
<evidence type="ECO:0000256" key="10">
    <source>
        <dbReference type="RuleBase" id="RU003756"/>
    </source>
</evidence>
<proteinExistence type="inferred from homology"/>
<dbReference type="InterPro" id="IPR007860">
    <property type="entry name" value="DNA_mmatch_repair_MutS_con_dom"/>
</dbReference>
<protein>
    <recommendedName>
        <fullName evidence="2 9">DNA mismatch repair protein MutS</fullName>
    </recommendedName>
</protein>
<dbReference type="Gene3D" id="3.30.420.110">
    <property type="entry name" value="MutS, connector domain"/>
    <property type="match status" value="1"/>
</dbReference>
<dbReference type="SMART" id="SM00533">
    <property type="entry name" value="MUTSd"/>
    <property type="match status" value="1"/>
</dbReference>
<organism evidence="12 13">
    <name type="scientific">Hallella faecis</name>
    <dbReference type="NCBI Taxonomy" id="2841596"/>
    <lineage>
        <taxon>Bacteria</taxon>
        <taxon>Pseudomonadati</taxon>
        <taxon>Bacteroidota</taxon>
        <taxon>Bacteroidia</taxon>
        <taxon>Bacteroidales</taxon>
        <taxon>Prevotellaceae</taxon>
        <taxon>Hallella</taxon>
    </lineage>
</organism>
<evidence type="ECO:0000256" key="8">
    <source>
        <dbReference type="ARBA" id="ARBA00024647"/>
    </source>
</evidence>
<dbReference type="PANTHER" id="PTHR11361">
    <property type="entry name" value="DNA MISMATCH REPAIR PROTEIN MUTS FAMILY MEMBER"/>
    <property type="match status" value="1"/>
</dbReference>
<dbReference type="PANTHER" id="PTHR11361:SF34">
    <property type="entry name" value="DNA MISMATCH REPAIR PROTEIN MSH1, MITOCHONDRIAL"/>
    <property type="match status" value="1"/>
</dbReference>
<dbReference type="Pfam" id="PF01624">
    <property type="entry name" value="MutS_I"/>
    <property type="match status" value="1"/>
</dbReference>
<dbReference type="InterPro" id="IPR036678">
    <property type="entry name" value="MutS_con_dom_sf"/>
</dbReference>
<dbReference type="SUPFAM" id="SSF55271">
    <property type="entry name" value="DNA repair protein MutS, domain I"/>
    <property type="match status" value="1"/>
</dbReference>
<dbReference type="InterPro" id="IPR000432">
    <property type="entry name" value="DNA_mismatch_repair_MutS_C"/>
</dbReference>
<dbReference type="RefSeq" id="WP_215759282.1">
    <property type="nucleotide sequence ID" value="NZ_JAHKBE010000009.1"/>
</dbReference>
<comment type="function">
    <text evidence="8 9">This protein is involved in the repair of mismatches in DNA. It is possible that it carries out the mismatch recognition step. This protein has a weak ATPase activity.</text>
</comment>
<keyword evidence="5 9" id="KW-0067">ATP-binding</keyword>
<dbReference type="HAMAP" id="MF_00096">
    <property type="entry name" value="MutS"/>
    <property type="match status" value="1"/>
</dbReference>
<name>A0ABV1FP69_9BACT</name>
<dbReference type="InterPro" id="IPR007696">
    <property type="entry name" value="DNA_mismatch_repair_MutS_core"/>
</dbReference>
<keyword evidence="7 9" id="KW-0234">DNA repair</keyword>
<comment type="caution">
    <text evidence="12">The sequence shown here is derived from an EMBL/GenBank/DDBJ whole genome shotgun (WGS) entry which is preliminary data.</text>
</comment>
<dbReference type="Gene3D" id="1.10.1420.10">
    <property type="match status" value="2"/>
</dbReference>
<dbReference type="Pfam" id="PF05190">
    <property type="entry name" value="MutS_IV"/>
    <property type="match status" value="1"/>
</dbReference>
<dbReference type="InterPro" id="IPR045076">
    <property type="entry name" value="MutS"/>
</dbReference>
<evidence type="ECO:0000256" key="4">
    <source>
        <dbReference type="ARBA" id="ARBA00022763"/>
    </source>
</evidence>
<dbReference type="CDD" id="cd03284">
    <property type="entry name" value="ABC_MutS1"/>
    <property type="match status" value="1"/>
</dbReference>
<dbReference type="EMBL" id="JBBNFP010000009">
    <property type="protein sequence ID" value="MEQ2486208.1"/>
    <property type="molecule type" value="Genomic_DNA"/>
</dbReference>
<evidence type="ECO:0000256" key="2">
    <source>
        <dbReference type="ARBA" id="ARBA00021982"/>
    </source>
</evidence>
<dbReference type="SUPFAM" id="SSF48334">
    <property type="entry name" value="DNA repair protein MutS, domain III"/>
    <property type="match status" value="1"/>
</dbReference>
<evidence type="ECO:0000256" key="5">
    <source>
        <dbReference type="ARBA" id="ARBA00022840"/>
    </source>
</evidence>
<dbReference type="PIRSF" id="PIRSF037677">
    <property type="entry name" value="DNA_mis_repair_Msh6"/>
    <property type="match status" value="1"/>
</dbReference>
<keyword evidence="6 9" id="KW-0238">DNA-binding</keyword>
<gene>
    <name evidence="9 12" type="primary">mutS</name>
    <name evidence="12" type="ORF">AAAT34_03955</name>
</gene>
<evidence type="ECO:0000313" key="12">
    <source>
        <dbReference type="EMBL" id="MEQ2486208.1"/>
    </source>
</evidence>
<dbReference type="InterPro" id="IPR005748">
    <property type="entry name" value="DNA_mismatch_repair_MutS"/>
</dbReference>
<dbReference type="Pfam" id="PF05192">
    <property type="entry name" value="MutS_III"/>
    <property type="match status" value="1"/>
</dbReference>
<dbReference type="InterPro" id="IPR016151">
    <property type="entry name" value="DNA_mismatch_repair_MutS_N"/>
</dbReference>
<dbReference type="Pfam" id="PF05188">
    <property type="entry name" value="MutS_II"/>
    <property type="match status" value="1"/>
</dbReference>
<dbReference type="NCBIfam" id="NF003810">
    <property type="entry name" value="PRK05399.1"/>
    <property type="match status" value="1"/>
</dbReference>
<accession>A0ABV1FP69</accession>
<evidence type="ECO:0000256" key="9">
    <source>
        <dbReference type="HAMAP-Rule" id="MF_00096"/>
    </source>
</evidence>
<dbReference type="Gene3D" id="3.40.1170.10">
    <property type="entry name" value="DNA repair protein MutS, domain I"/>
    <property type="match status" value="1"/>
</dbReference>
<keyword evidence="3 9" id="KW-0547">Nucleotide-binding</keyword>
<dbReference type="SUPFAM" id="SSF53150">
    <property type="entry name" value="DNA repair protein MutS, domain II"/>
    <property type="match status" value="1"/>
</dbReference>
<dbReference type="InterPro" id="IPR007861">
    <property type="entry name" value="DNA_mismatch_repair_MutS_clamp"/>
</dbReference>
<dbReference type="Gene3D" id="3.40.50.300">
    <property type="entry name" value="P-loop containing nucleotide triphosphate hydrolases"/>
    <property type="match status" value="1"/>
</dbReference>
<dbReference type="SUPFAM" id="SSF52540">
    <property type="entry name" value="P-loop containing nucleoside triphosphate hydrolases"/>
    <property type="match status" value="1"/>
</dbReference>
<evidence type="ECO:0000259" key="11">
    <source>
        <dbReference type="PROSITE" id="PS00486"/>
    </source>
</evidence>
<evidence type="ECO:0000313" key="13">
    <source>
        <dbReference type="Proteomes" id="UP001487296"/>
    </source>
</evidence>
<reference evidence="12 13" key="1">
    <citation type="submission" date="2024-04" db="EMBL/GenBank/DDBJ databases">
        <title>Human intestinal bacterial collection.</title>
        <authorList>
            <person name="Pauvert C."/>
            <person name="Hitch T.C.A."/>
            <person name="Clavel T."/>
        </authorList>
    </citation>
    <scope>NUCLEOTIDE SEQUENCE [LARGE SCALE GENOMIC DNA]</scope>
    <source>
        <strain evidence="12 13">CLA-AA-H145</strain>
    </source>
</reference>
<keyword evidence="4 9" id="KW-0227">DNA damage</keyword>
<keyword evidence="13" id="KW-1185">Reference proteome</keyword>
<dbReference type="InterPro" id="IPR036187">
    <property type="entry name" value="DNA_mismatch_repair_MutS_sf"/>
</dbReference>
<feature type="domain" description="DNA mismatch repair proteins mutS family" evidence="11">
    <location>
        <begin position="706"/>
        <end position="722"/>
    </location>
</feature>
<dbReference type="InterPro" id="IPR027417">
    <property type="entry name" value="P-loop_NTPase"/>
</dbReference>
<evidence type="ECO:0000256" key="7">
    <source>
        <dbReference type="ARBA" id="ARBA00023204"/>
    </source>
</evidence>
<evidence type="ECO:0000256" key="6">
    <source>
        <dbReference type="ARBA" id="ARBA00023125"/>
    </source>
</evidence>
<dbReference type="Proteomes" id="UP001487296">
    <property type="component" value="Unassembled WGS sequence"/>
</dbReference>